<gene>
    <name evidence="1" type="ORF">X777_13248</name>
</gene>
<evidence type="ECO:0008006" key="3">
    <source>
        <dbReference type="Google" id="ProtNLM"/>
    </source>
</evidence>
<dbReference type="AlphaFoldDB" id="A0A026VXT1"/>
<dbReference type="OrthoDB" id="6356110at2759"/>
<accession>A0A026VXT1</accession>
<evidence type="ECO:0000313" key="2">
    <source>
        <dbReference type="Proteomes" id="UP000053097"/>
    </source>
</evidence>
<sequence length="165" mass="18764">MRTAQKVEILDKFFKGKKKSKGNITEGSSVLVDGQRYTLYKIVDDEDEKTLRAEGVRKVNGGGVTWKEARLQCKKRGKHLAMVFTNEAATVIANAMLRSRPCNEASFVIFILNRQICLMRQQKKSGISKSSFTKLVIIYGKLTCDYQSRSYRTLVKFHGEIGNYL</sequence>
<reference evidence="1 2" key="1">
    <citation type="journal article" date="2014" name="Curr. Biol.">
        <title>The genome of the clonal raider ant Cerapachys biroi.</title>
        <authorList>
            <person name="Oxley P.R."/>
            <person name="Ji L."/>
            <person name="Fetter-Pruneda I."/>
            <person name="McKenzie S.K."/>
            <person name="Li C."/>
            <person name="Hu H."/>
            <person name="Zhang G."/>
            <person name="Kronauer D.J."/>
        </authorList>
    </citation>
    <scope>NUCLEOTIDE SEQUENCE [LARGE SCALE GENOMIC DNA]</scope>
</reference>
<dbReference type="CDD" id="cd00037">
    <property type="entry name" value="CLECT"/>
    <property type="match status" value="1"/>
</dbReference>
<proteinExistence type="predicted"/>
<protein>
    <recommendedName>
        <fullName evidence="3">C-type lectin domain-containing protein</fullName>
    </recommendedName>
</protein>
<keyword evidence="2" id="KW-1185">Reference proteome</keyword>
<organism evidence="1 2">
    <name type="scientific">Ooceraea biroi</name>
    <name type="common">Clonal raider ant</name>
    <name type="synonym">Cerapachys biroi</name>
    <dbReference type="NCBI Taxonomy" id="2015173"/>
    <lineage>
        <taxon>Eukaryota</taxon>
        <taxon>Metazoa</taxon>
        <taxon>Ecdysozoa</taxon>
        <taxon>Arthropoda</taxon>
        <taxon>Hexapoda</taxon>
        <taxon>Insecta</taxon>
        <taxon>Pterygota</taxon>
        <taxon>Neoptera</taxon>
        <taxon>Endopterygota</taxon>
        <taxon>Hymenoptera</taxon>
        <taxon>Apocrita</taxon>
        <taxon>Aculeata</taxon>
        <taxon>Formicoidea</taxon>
        <taxon>Formicidae</taxon>
        <taxon>Dorylinae</taxon>
        <taxon>Ooceraea</taxon>
    </lineage>
</organism>
<dbReference type="EMBL" id="KK107602">
    <property type="protein sequence ID" value="EZA48577.1"/>
    <property type="molecule type" value="Genomic_DNA"/>
</dbReference>
<evidence type="ECO:0000313" key="1">
    <source>
        <dbReference type="EMBL" id="EZA48577.1"/>
    </source>
</evidence>
<dbReference type="Proteomes" id="UP000053097">
    <property type="component" value="Unassembled WGS sequence"/>
</dbReference>
<name>A0A026VXT1_OOCBI</name>